<dbReference type="Gene3D" id="3.20.20.140">
    <property type="entry name" value="Metal-dependent hydrolases"/>
    <property type="match status" value="1"/>
</dbReference>
<keyword evidence="2" id="KW-1185">Reference proteome</keyword>
<protein>
    <submittedName>
        <fullName evidence="1">Membrane dipeptidase</fullName>
        <ecNumber evidence="1">3.4.13.-</ecNumber>
    </submittedName>
</protein>
<name>A0ABY7BDL7_9FIRM</name>
<dbReference type="GO" id="GO:0016805">
    <property type="term" value="F:dipeptidase activity"/>
    <property type="evidence" value="ECO:0007669"/>
    <property type="project" value="UniProtKB-KW"/>
</dbReference>
<sequence length="73" mass="8293">MIGISFYSPFLSESFATIEDIARHIAHVSQLTGHKHVCLDSDFDGADQFADGINGVEDLPKIKEVLQWIWIYR</sequence>
<proteinExistence type="predicted"/>
<dbReference type="RefSeq" id="WP_268748502.1">
    <property type="nucleotide sequence ID" value="NZ_CP113864.1"/>
</dbReference>
<dbReference type="PANTHER" id="PTHR10443:SF12">
    <property type="entry name" value="DIPEPTIDASE"/>
    <property type="match status" value="1"/>
</dbReference>
<organism evidence="1 2">
    <name type="scientific">Caldicellulosiruptor naganoensis</name>
    <dbReference type="NCBI Taxonomy" id="29324"/>
    <lineage>
        <taxon>Bacteria</taxon>
        <taxon>Bacillati</taxon>
        <taxon>Bacillota</taxon>
        <taxon>Bacillota incertae sedis</taxon>
        <taxon>Caldicellulosiruptorales</taxon>
        <taxon>Caldicellulosiruptoraceae</taxon>
        <taxon>Caldicellulosiruptor</taxon>
    </lineage>
</organism>
<accession>A0ABY7BDL7</accession>
<dbReference type="Proteomes" id="UP001164745">
    <property type="component" value="Chromosome"/>
</dbReference>
<dbReference type="EMBL" id="CP113864">
    <property type="protein sequence ID" value="WAM30912.1"/>
    <property type="molecule type" value="Genomic_DNA"/>
</dbReference>
<evidence type="ECO:0000313" key="2">
    <source>
        <dbReference type="Proteomes" id="UP001164745"/>
    </source>
</evidence>
<keyword evidence="1" id="KW-0224">Dipeptidase</keyword>
<keyword evidence="1" id="KW-0378">Hydrolase</keyword>
<evidence type="ECO:0000313" key="1">
    <source>
        <dbReference type="EMBL" id="WAM30912.1"/>
    </source>
</evidence>
<dbReference type="PROSITE" id="PS51365">
    <property type="entry name" value="RENAL_DIPEPTIDASE_2"/>
    <property type="match status" value="1"/>
</dbReference>
<keyword evidence="1" id="KW-0645">Protease</keyword>
<dbReference type="Pfam" id="PF01244">
    <property type="entry name" value="Peptidase_M19"/>
    <property type="match status" value="1"/>
</dbReference>
<reference evidence="1" key="1">
    <citation type="submission" date="2022-12" db="EMBL/GenBank/DDBJ databases">
        <authorList>
            <person name="Bing R.G."/>
            <person name="Willard D.J."/>
            <person name="Manesh M.J.H."/>
            <person name="Laemthong T."/>
            <person name="Crosby J.R."/>
            <person name="Kelly R.M."/>
        </authorList>
    </citation>
    <scope>NUCLEOTIDE SEQUENCE</scope>
    <source>
        <strain evidence="1">DSM 8991</strain>
    </source>
</reference>
<dbReference type="InterPro" id="IPR032466">
    <property type="entry name" value="Metal_Hydrolase"/>
</dbReference>
<dbReference type="InterPro" id="IPR008257">
    <property type="entry name" value="Pept_M19"/>
</dbReference>
<dbReference type="SUPFAM" id="SSF51556">
    <property type="entry name" value="Metallo-dependent hydrolases"/>
    <property type="match status" value="1"/>
</dbReference>
<gene>
    <name evidence="1" type="ORF">OTJ99_001709</name>
</gene>
<dbReference type="EC" id="3.4.13.-" evidence="1"/>
<dbReference type="PANTHER" id="PTHR10443">
    <property type="entry name" value="MICROSOMAL DIPEPTIDASE"/>
    <property type="match status" value="1"/>
</dbReference>